<dbReference type="SUPFAM" id="SSF52156">
    <property type="entry name" value="Initiation factor IF2/eIF5b, domain 3"/>
    <property type="match status" value="1"/>
</dbReference>
<dbReference type="VEuPathDB" id="TrichDB:TVAGG3_0965760"/>
<dbReference type="PANTHER" id="PTHR43381:SF4">
    <property type="entry name" value="EUKARYOTIC TRANSLATION INITIATION FACTOR 5B"/>
    <property type="match status" value="1"/>
</dbReference>
<evidence type="ECO:0000256" key="8">
    <source>
        <dbReference type="ARBA" id="ARBA00022741"/>
    </source>
</evidence>
<dbReference type="InterPro" id="IPR000795">
    <property type="entry name" value="T_Tr_GTP-bd_dom"/>
</dbReference>
<gene>
    <name evidence="15" type="ORF">TVAG_239580</name>
</gene>
<feature type="region of interest" description="Disordered" evidence="13">
    <location>
        <begin position="1"/>
        <end position="84"/>
    </location>
</feature>
<dbReference type="InterPro" id="IPR023115">
    <property type="entry name" value="TIF_IF2_dom3"/>
</dbReference>
<dbReference type="InParanoid" id="A2DGI5"/>
<dbReference type="FunFam" id="3.40.50.300:FF:000112">
    <property type="entry name" value="Eukaryotic translation initiation factor 5B"/>
    <property type="match status" value="1"/>
</dbReference>
<keyword evidence="16" id="KW-1185">Reference proteome</keyword>
<dbReference type="Pfam" id="PF11987">
    <property type="entry name" value="IF-2"/>
    <property type="match status" value="1"/>
</dbReference>
<name>A2DGI5_TRIV3</name>
<dbReference type="CDD" id="cd03703">
    <property type="entry name" value="aeIF5B_II"/>
    <property type="match status" value="1"/>
</dbReference>
<comment type="subcellular location">
    <subcellularLocation>
        <location evidence="1">Cytoplasm</location>
    </subcellularLocation>
</comment>
<evidence type="ECO:0000313" key="15">
    <source>
        <dbReference type="EMBL" id="EAY20581.1"/>
    </source>
</evidence>
<feature type="domain" description="Tr-type G" evidence="14">
    <location>
        <begin position="88"/>
        <end position="311"/>
    </location>
</feature>
<dbReference type="Proteomes" id="UP000001542">
    <property type="component" value="Unassembled WGS sequence"/>
</dbReference>
<keyword evidence="10" id="KW-0648">Protein biosynthesis</keyword>
<dbReference type="eggNOG" id="KOG1144">
    <property type="taxonomic scope" value="Eukaryota"/>
</dbReference>
<evidence type="ECO:0000256" key="3">
    <source>
        <dbReference type="ARBA" id="ARBA00011986"/>
    </source>
</evidence>
<dbReference type="GO" id="GO:0003743">
    <property type="term" value="F:translation initiation factor activity"/>
    <property type="evidence" value="ECO:0000318"/>
    <property type="project" value="GO_Central"/>
</dbReference>
<dbReference type="InterPro" id="IPR015760">
    <property type="entry name" value="TIF_IF2"/>
</dbReference>
<dbReference type="FunCoup" id="A2DGI5">
    <property type="interactions" value="554"/>
</dbReference>
<dbReference type="FunFam" id="3.40.50.10050:FF:000002">
    <property type="entry name" value="Eukaryotic translation initiation factor 5B"/>
    <property type="match status" value="1"/>
</dbReference>
<dbReference type="EC" id="3.6.5.3" evidence="3"/>
<keyword evidence="9" id="KW-0378">Hydrolase</keyword>
<dbReference type="InterPro" id="IPR029459">
    <property type="entry name" value="EFTU-type"/>
</dbReference>
<dbReference type="EMBL" id="DS113197">
    <property type="protein sequence ID" value="EAY20581.1"/>
    <property type="molecule type" value="Genomic_DNA"/>
</dbReference>
<dbReference type="SUPFAM" id="SSF52540">
    <property type="entry name" value="P-loop containing nucleoside triphosphate hydrolases"/>
    <property type="match status" value="1"/>
</dbReference>
<dbReference type="GO" id="GO:0006413">
    <property type="term" value="P:translational initiation"/>
    <property type="evidence" value="ECO:0000318"/>
    <property type="project" value="GO_Central"/>
</dbReference>
<dbReference type="GO" id="GO:0003924">
    <property type="term" value="F:GTPase activity"/>
    <property type="evidence" value="ECO:0007669"/>
    <property type="project" value="InterPro"/>
</dbReference>
<evidence type="ECO:0000256" key="11">
    <source>
        <dbReference type="ARBA" id="ARBA00023134"/>
    </source>
</evidence>
<evidence type="ECO:0000256" key="4">
    <source>
        <dbReference type="ARBA" id="ARBA00013824"/>
    </source>
</evidence>
<sequence>MSQWIDDIDLEESGSDAKEEEPEEEEEDGPAAWEQAQESSESEEEEAKKPEPVKPEPVKPEPIKQEKETSAPKSKIQYTEMEAVPEHQRSPICVIMGHVDTGKTKILDKIRHSNIQDGEAGGITQQIGATYFPESEIKRRTQFFKGPFKLEYNIPGLLIIDTPGHESFSNLRSRGSSLCDIAILVIDIMHGVENQTLESLQMLVSKKVPFIIALNKIDRLSGWQSKDWREFVNGVKVQDQHTMAQYQKGLQRVITQLGQQGLNGVPFNNWVRNISTKIELEDVPIVPTSAITGEGIPDLLAILQLRAHIQMKNRLTSKNELQCTVLEVKVEQGMGTTLDVILVNGVLHVNDIIVLAGMNGPIVSRIRALLTPAPLKELRVRSEYLHHDKIYAAMGCKISGPDLQSAIAGSELFVAHSDEDVEILKKRVEADITAITSSVNKNEDGLLVQASTLGSLEALLSYLKSQNVNVAAVGIGPLYKKDIQQILHIAQANPKYACVLCFNVEISADAKTFAQQNDIKIFSAEIIYHLTDMYAKYIEDLKVKAREAARAQMVWPVEFQYLEKSLIHRSKPIIIGIKVLDGTLKKGTPISTIGENARFIGTVDSIQVNQQPIEEAKIGQECAILIKDPASWSPEADKDFHPKDIFVSKLTRPLIDLLKEHFRDELAREDWELVRKIKGYLKII</sequence>
<dbReference type="Pfam" id="PF00009">
    <property type="entry name" value="GTP_EFTU"/>
    <property type="match status" value="1"/>
</dbReference>
<accession>A2DGI5</accession>
<proteinExistence type="inferred from homology"/>
<dbReference type="GO" id="GO:0046872">
    <property type="term" value="F:metal ion binding"/>
    <property type="evidence" value="ECO:0007669"/>
    <property type="project" value="UniProtKB-KW"/>
</dbReference>
<evidence type="ECO:0000256" key="6">
    <source>
        <dbReference type="ARBA" id="ARBA00022540"/>
    </source>
</evidence>
<dbReference type="InterPro" id="IPR005225">
    <property type="entry name" value="Small_GTP-bd"/>
</dbReference>
<dbReference type="PROSITE" id="PS51722">
    <property type="entry name" value="G_TR_2"/>
    <property type="match status" value="1"/>
</dbReference>
<dbReference type="NCBIfam" id="TIGR00231">
    <property type="entry name" value="small_GTP"/>
    <property type="match status" value="1"/>
</dbReference>
<feature type="compositionally biased region" description="Low complexity" evidence="13">
    <location>
        <begin position="30"/>
        <end position="39"/>
    </location>
</feature>
<dbReference type="SUPFAM" id="SSF50447">
    <property type="entry name" value="Translation proteins"/>
    <property type="match status" value="1"/>
</dbReference>
<reference evidence="15" key="2">
    <citation type="journal article" date="2007" name="Science">
        <title>Draft genome sequence of the sexually transmitted pathogen Trichomonas vaginalis.</title>
        <authorList>
            <person name="Carlton J.M."/>
            <person name="Hirt R.P."/>
            <person name="Silva J.C."/>
            <person name="Delcher A.L."/>
            <person name="Schatz M."/>
            <person name="Zhao Q."/>
            <person name="Wortman J.R."/>
            <person name="Bidwell S.L."/>
            <person name="Alsmark U.C.M."/>
            <person name="Besteiro S."/>
            <person name="Sicheritz-Ponten T."/>
            <person name="Noel C.J."/>
            <person name="Dacks J.B."/>
            <person name="Foster P.G."/>
            <person name="Simillion C."/>
            <person name="Van de Peer Y."/>
            <person name="Miranda-Saavedra D."/>
            <person name="Barton G.J."/>
            <person name="Westrop G.D."/>
            <person name="Mueller S."/>
            <person name="Dessi D."/>
            <person name="Fiori P.L."/>
            <person name="Ren Q."/>
            <person name="Paulsen I."/>
            <person name="Zhang H."/>
            <person name="Bastida-Corcuera F.D."/>
            <person name="Simoes-Barbosa A."/>
            <person name="Brown M.T."/>
            <person name="Hayes R.D."/>
            <person name="Mukherjee M."/>
            <person name="Okumura C.Y."/>
            <person name="Schneider R."/>
            <person name="Smith A.J."/>
            <person name="Vanacova S."/>
            <person name="Villalvazo M."/>
            <person name="Haas B.J."/>
            <person name="Pertea M."/>
            <person name="Feldblyum T.V."/>
            <person name="Utterback T.R."/>
            <person name="Shu C.L."/>
            <person name="Osoegawa K."/>
            <person name="de Jong P.J."/>
            <person name="Hrdy I."/>
            <person name="Horvathova L."/>
            <person name="Zubacova Z."/>
            <person name="Dolezal P."/>
            <person name="Malik S.B."/>
            <person name="Logsdon J.M. Jr."/>
            <person name="Henze K."/>
            <person name="Gupta A."/>
            <person name="Wang C.C."/>
            <person name="Dunne R.L."/>
            <person name="Upcroft J.A."/>
            <person name="Upcroft P."/>
            <person name="White O."/>
            <person name="Salzberg S.L."/>
            <person name="Tang P."/>
            <person name="Chiu C.-H."/>
            <person name="Lee Y.-S."/>
            <person name="Embley T.M."/>
            <person name="Coombs G.H."/>
            <person name="Mottram J.C."/>
            <person name="Tachezy J."/>
            <person name="Fraser-Liggett C.M."/>
            <person name="Johnson P.J."/>
        </authorList>
    </citation>
    <scope>NUCLEOTIDE SEQUENCE [LARGE SCALE GENOMIC DNA]</scope>
    <source>
        <strain evidence="15">G3</strain>
    </source>
</reference>
<dbReference type="KEGG" id="tva:5466122"/>
<keyword evidence="15" id="KW-0251">Elongation factor</keyword>
<dbReference type="PANTHER" id="PTHR43381">
    <property type="entry name" value="TRANSLATION INITIATION FACTOR IF-2-RELATED"/>
    <property type="match status" value="1"/>
</dbReference>
<evidence type="ECO:0000259" key="14">
    <source>
        <dbReference type="PROSITE" id="PS51722"/>
    </source>
</evidence>
<dbReference type="OrthoDB" id="4928at2759"/>
<evidence type="ECO:0000256" key="10">
    <source>
        <dbReference type="ARBA" id="ARBA00022917"/>
    </source>
</evidence>
<keyword evidence="7" id="KW-0479">Metal-binding</keyword>
<dbReference type="GO" id="GO:0005737">
    <property type="term" value="C:cytoplasm"/>
    <property type="evidence" value="ECO:0000318"/>
    <property type="project" value="GO_Central"/>
</dbReference>
<dbReference type="NCBIfam" id="NF003078">
    <property type="entry name" value="PRK04004.1"/>
    <property type="match status" value="1"/>
</dbReference>
<dbReference type="SMR" id="A2DGI5"/>
<evidence type="ECO:0000256" key="12">
    <source>
        <dbReference type="ARBA" id="ARBA00032478"/>
    </source>
</evidence>
<evidence type="ECO:0000256" key="9">
    <source>
        <dbReference type="ARBA" id="ARBA00022801"/>
    </source>
</evidence>
<evidence type="ECO:0000256" key="2">
    <source>
        <dbReference type="ARBA" id="ARBA00007733"/>
    </source>
</evidence>
<organism evidence="15 16">
    <name type="scientific">Trichomonas vaginalis (strain ATCC PRA-98 / G3)</name>
    <dbReference type="NCBI Taxonomy" id="412133"/>
    <lineage>
        <taxon>Eukaryota</taxon>
        <taxon>Metamonada</taxon>
        <taxon>Parabasalia</taxon>
        <taxon>Trichomonadida</taxon>
        <taxon>Trichomonadidae</taxon>
        <taxon>Trichomonas</taxon>
    </lineage>
</organism>
<evidence type="ECO:0000313" key="16">
    <source>
        <dbReference type="Proteomes" id="UP000001542"/>
    </source>
</evidence>
<comment type="similarity">
    <text evidence="2">Belongs to the TRAFAC class translation factor GTPase superfamily. Classic translation factor GTPase family. IF-2 subfamily.</text>
</comment>
<keyword evidence="5" id="KW-0963">Cytoplasm</keyword>
<dbReference type="OMA" id="FRQSKPA"/>
<dbReference type="RefSeq" id="XP_001581567.1">
    <property type="nucleotide sequence ID" value="XM_001581517.1"/>
</dbReference>
<keyword evidence="8" id="KW-0547">Nucleotide-binding</keyword>
<dbReference type="Gene3D" id="2.40.30.10">
    <property type="entry name" value="Translation factors"/>
    <property type="match status" value="2"/>
</dbReference>
<dbReference type="InterPro" id="IPR027417">
    <property type="entry name" value="P-loop_NTPase"/>
</dbReference>
<dbReference type="VEuPathDB" id="TrichDB:TVAG_239580"/>
<feature type="compositionally biased region" description="Acidic residues" evidence="13">
    <location>
        <begin position="1"/>
        <end position="29"/>
    </location>
</feature>
<dbReference type="GO" id="GO:0003746">
    <property type="term" value="F:translation elongation factor activity"/>
    <property type="evidence" value="ECO:0007669"/>
    <property type="project" value="UniProtKB-KW"/>
</dbReference>
<feature type="compositionally biased region" description="Basic and acidic residues" evidence="13">
    <location>
        <begin position="46"/>
        <end position="70"/>
    </location>
</feature>
<keyword evidence="11" id="KW-0342">GTP-binding</keyword>
<dbReference type="STRING" id="5722.A2DGI5"/>
<keyword evidence="6" id="KW-0396">Initiation factor</keyword>
<evidence type="ECO:0000256" key="1">
    <source>
        <dbReference type="ARBA" id="ARBA00004496"/>
    </source>
</evidence>
<dbReference type="InterPro" id="IPR009000">
    <property type="entry name" value="Transl_B-barrel_sf"/>
</dbReference>
<protein>
    <recommendedName>
        <fullName evidence="4">Eukaryotic translation initiation factor 5B</fullName>
        <ecNumber evidence="3">3.6.5.3</ecNumber>
    </recommendedName>
    <alternativeName>
        <fullName evidence="12">Translation initiation factor IF-2</fullName>
    </alternativeName>
</protein>
<dbReference type="FunFam" id="2.40.30.10:FF:000113">
    <property type="entry name" value="Translation initiation factor IF-2, putative"/>
    <property type="match status" value="1"/>
</dbReference>
<reference evidence="15" key="1">
    <citation type="submission" date="2006-10" db="EMBL/GenBank/DDBJ databases">
        <authorList>
            <person name="Amadeo P."/>
            <person name="Zhao Q."/>
            <person name="Wortman J."/>
            <person name="Fraser-Liggett C."/>
            <person name="Carlton J."/>
        </authorList>
    </citation>
    <scope>NUCLEOTIDE SEQUENCE</scope>
    <source>
        <strain evidence="15">G3</strain>
    </source>
</reference>
<dbReference type="InterPro" id="IPR036925">
    <property type="entry name" value="TIF_IF2_dom3_sf"/>
</dbReference>
<dbReference type="AlphaFoldDB" id="A2DGI5"/>
<evidence type="ECO:0000256" key="7">
    <source>
        <dbReference type="ARBA" id="ARBA00022723"/>
    </source>
</evidence>
<dbReference type="GO" id="GO:0005525">
    <property type="term" value="F:GTP binding"/>
    <property type="evidence" value="ECO:0007669"/>
    <property type="project" value="UniProtKB-KW"/>
</dbReference>
<dbReference type="Pfam" id="PF14578">
    <property type="entry name" value="GTP_EFTU_D4"/>
    <property type="match status" value="1"/>
</dbReference>
<dbReference type="CDD" id="cd01887">
    <property type="entry name" value="IF2_eIF5B"/>
    <property type="match status" value="1"/>
</dbReference>
<dbReference type="Gene3D" id="3.40.50.300">
    <property type="entry name" value="P-loop containing nucleotide triphosphate hydrolases"/>
    <property type="match status" value="1"/>
</dbReference>
<dbReference type="PRINTS" id="PR00315">
    <property type="entry name" value="ELONGATNFCT"/>
</dbReference>
<evidence type="ECO:0000256" key="5">
    <source>
        <dbReference type="ARBA" id="ARBA00022490"/>
    </source>
</evidence>
<dbReference type="Gene3D" id="3.40.50.10050">
    <property type="entry name" value="Translation initiation factor IF- 2, domain 3"/>
    <property type="match status" value="1"/>
</dbReference>
<evidence type="ECO:0000256" key="13">
    <source>
        <dbReference type="SAM" id="MobiDB-lite"/>
    </source>
</evidence>
<dbReference type="FunFam" id="2.40.30.10:FF:000013">
    <property type="entry name" value="eukaryotic translation initiation factor 5B"/>
    <property type="match status" value="1"/>
</dbReference>